<comment type="caution">
    <text evidence="3">The sequence shown here is derived from an EMBL/GenBank/DDBJ whole genome shotgun (WGS) entry which is preliminary data.</text>
</comment>
<dbReference type="GO" id="GO:0005789">
    <property type="term" value="C:endoplasmic reticulum membrane"/>
    <property type="evidence" value="ECO:0007669"/>
    <property type="project" value="TreeGrafter"/>
</dbReference>
<dbReference type="PANTHER" id="PTHR12277">
    <property type="entry name" value="ALPHA/BETA HYDROLASE DOMAIN-CONTAINING PROTEIN"/>
    <property type="match status" value="1"/>
</dbReference>
<dbReference type="OrthoDB" id="446723at2759"/>
<dbReference type="AlphaFoldDB" id="A0A1Y2BA03"/>
<protein>
    <submittedName>
        <fullName evidence="3">Alpha/Beta hydrolase protein</fullName>
    </submittedName>
</protein>
<evidence type="ECO:0000256" key="1">
    <source>
        <dbReference type="SAM" id="Phobius"/>
    </source>
</evidence>
<evidence type="ECO:0000313" key="3">
    <source>
        <dbReference type="EMBL" id="ORY31287.1"/>
    </source>
</evidence>
<dbReference type="EMBL" id="MCFC01000016">
    <property type="protein sequence ID" value="ORY31287.1"/>
    <property type="molecule type" value="Genomic_DNA"/>
</dbReference>
<dbReference type="SUPFAM" id="SSF53474">
    <property type="entry name" value="alpha/beta-Hydrolases"/>
    <property type="match status" value="1"/>
</dbReference>
<dbReference type="InParanoid" id="A0A1Y2BA03"/>
<accession>A0A1Y2BA03</accession>
<feature type="domain" description="AB hydrolase-1" evidence="2">
    <location>
        <begin position="111"/>
        <end position="198"/>
    </location>
</feature>
<evidence type="ECO:0000259" key="2">
    <source>
        <dbReference type="Pfam" id="PF00561"/>
    </source>
</evidence>
<sequence>MGILSKAHRIPAALLGAYIGLLVLLAMPPVQRMLVYMHVFHWPLFAEFDKPQSYGLAPFKTRDMELTTPDGETLGVWHVLPSSVYHDAAEEFPPTSSFSDEVFDAAFRARPTIIYLHGNTASRAVSRRVRSYSAFSTYLDCNVVVIDYRGFADSTGKPTEGGLLIDARTAFDYVYERNGNRADQIVLIGQSLGTGVASGLSGLLADDGITPRALVLIAGFTSIRDILLTYKLFNVIPVLSPLRLIPSLHNFASKLLLHPFDSPAALSRTSLPVLLIHAADDPVIPNTHSTRIFELLRTSASPAREIQYDGWGVVRSYERQGKGEVVWWDGLTGGHDDVGWAEGTMDLIKRVAQIDQ</sequence>
<gene>
    <name evidence="3" type="ORF">BCR39DRAFT_558313</name>
</gene>
<feature type="transmembrane region" description="Helical" evidence="1">
    <location>
        <begin position="12"/>
        <end position="30"/>
    </location>
</feature>
<dbReference type="GO" id="GO:0052651">
    <property type="term" value="P:monoacylglycerol catabolic process"/>
    <property type="evidence" value="ECO:0007669"/>
    <property type="project" value="TreeGrafter"/>
</dbReference>
<keyword evidence="1" id="KW-1133">Transmembrane helix</keyword>
<keyword evidence="3" id="KW-0378">Hydrolase</keyword>
<dbReference type="Proteomes" id="UP000193986">
    <property type="component" value="Unassembled WGS sequence"/>
</dbReference>
<organism evidence="3 4">
    <name type="scientific">Naematelia encephala</name>
    <dbReference type="NCBI Taxonomy" id="71784"/>
    <lineage>
        <taxon>Eukaryota</taxon>
        <taxon>Fungi</taxon>
        <taxon>Dikarya</taxon>
        <taxon>Basidiomycota</taxon>
        <taxon>Agaricomycotina</taxon>
        <taxon>Tremellomycetes</taxon>
        <taxon>Tremellales</taxon>
        <taxon>Naemateliaceae</taxon>
        <taxon>Naematelia</taxon>
    </lineage>
</organism>
<evidence type="ECO:0000313" key="4">
    <source>
        <dbReference type="Proteomes" id="UP000193986"/>
    </source>
</evidence>
<name>A0A1Y2BA03_9TREE</name>
<dbReference type="InterPro" id="IPR029058">
    <property type="entry name" value="AB_hydrolase_fold"/>
</dbReference>
<dbReference type="Gene3D" id="3.40.50.1820">
    <property type="entry name" value="alpha/beta hydrolase"/>
    <property type="match status" value="1"/>
</dbReference>
<keyword evidence="1" id="KW-0472">Membrane</keyword>
<reference evidence="3 4" key="1">
    <citation type="submission" date="2016-07" db="EMBL/GenBank/DDBJ databases">
        <title>Pervasive Adenine N6-methylation of Active Genes in Fungi.</title>
        <authorList>
            <consortium name="DOE Joint Genome Institute"/>
            <person name="Mondo S.J."/>
            <person name="Dannebaum R.O."/>
            <person name="Kuo R.C."/>
            <person name="Labutti K."/>
            <person name="Haridas S."/>
            <person name="Kuo A."/>
            <person name="Salamov A."/>
            <person name="Ahrendt S.R."/>
            <person name="Lipzen A."/>
            <person name="Sullivan W."/>
            <person name="Andreopoulos W.B."/>
            <person name="Clum A."/>
            <person name="Lindquist E."/>
            <person name="Daum C."/>
            <person name="Ramamoorthy G.K."/>
            <person name="Gryganskyi A."/>
            <person name="Culley D."/>
            <person name="Magnuson J.K."/>
            <person name="James T.Y."/>
            <person name="O'Malley M.A."/>
            <person name="Stajich J.E."/>
            <person name="Spatafora J.W."/>
            <person name="Visel A."/>
            <person name="Grigoriev I.V."/>
        </authorList>
    </citation>
    <scope>NUCLEOTIDE SEQUENCE [LARGE SCALE GENOMIC DNA]</scope>
    <source>
        <strain evidence="3 4">68-887.2</strain>
    </source>
</reference>
<dbReference type="GO" id="GO:0004622">
    <property type="term" value="F:phosphatidylcholine lysophospholipase activity"/>
    <property type="evidence" value="ECO:0007669"/>
    <property type="project" value="TreeGrafter"/>
</dbReference>
<dbReference type="GO" id="GO:0047372">
    <property type="term" value="F:monoacylglycerol lipase activity"/>
    <property type="evidence" value="ECO:0007669"/>
    <property type="project" value="TreeGrafter"/>
</dbReference>
<keyword evidence="4" id="KW-1185">Reference proteome</keyword>
<keyword evidence="1" id="KW-0812">Transmembrane</keyword>
<dbReference type="STRING" id="71784.A0A1Y2BA03"/>
<dbReference type="PANTHER" id="PTHR12277:SF194">
    <property type="entry name" value="FI04476P"/>
    <property type="match status" value="1"/>
</dbReference>
<dbReference type="InterPro" id="IPR000073">
    <property type="entry name" value="AB_hydrolase_1"/>
</dbReference>
<dbReference type="GO" id="GO:0006660">
    <property type="term" value="P:phosphatidylserine catabolic process"/>
    <property type="evidence" value="ECO:0007669"/>
    <property type="project" value="TreeGrafter"/>
</dbReference>
<dbReference type="Pfam" id="PF00561">
    <property type="entry name" value="Abhydrolase_1"/>
    <property type="match status" value="1"/>
</dbReference>
<proteinExistence type="predicted"/>